<evidence type="ECO:0000313" key="3">
    <source>
        <dbReference type="Proteomes" id="UP000479710"/>
    </source>
</evidence>
<accession>A0A6G1DKP5</accession>
<comment type="caution">
    <text evidence="2">The sequence shown here is derived from an EMBL/GenBank/DDBJ whole genome shotgun (WGS) entry which is preliminary data.</text>
</comment>
<gene>
    <name evidence="2" type="ORF">E2562_018945</name>
</gene>
<proteinExistence type="predicted"/>
<dbReference type="OrthoDB" id="1910203at2759"/>
<feature type="chain" id="PRO_5026177218" evidence="1">
    <location>
        <begin position="25"/>
        <end position="142"/>
    </location>
</feature>
<sequence length="142" mass="15552">MRRPAGSSSAAALAILFGVLVLMALVMDSSEKPGAPAIVVGRRMLAGADAGQTRTLEDFKADDPFQDSKRKGNRQVRKISRPSVAACIPRRGRFQFKEAGIFVEQRDGALQEGTNKNNIMVGLAGWWELYQAWQVYPSQDLA</sequence>
<protein>
    <submittedName>
        <fullName evidence="2">Uncharacterized protein</fullName>
    </submittedName>
</protein>
<evidence type="ECO:0000313" key="2">
    <source>
        <dbReference type="EMBL" id="KAF0912694.1"/>
    </source>
</evidence>
<dbReference type="EMBL" id="SPHZ02000006">
    <property type="protein sequence ID" value="KAF0912694.1"/>
    <property type="molecule type" value="Genomic_DNA"/>
</dbReference>
<name>A0A6G1DKP5_9ORYZ</name>
<dbReference type="Proteomes" id="UP000479710">
    <property type="component" value="Unassembled WGS sequence"/>
</dbReference>
<keyword evidence="3" id="KW-1185">Reference proteome</keyword>
<dbReference type="AlphaFoldDB" id="A0A6G1DKP5"/>
<feature type="signal peptide" evidence="1">
    <location>
        <begin position="1"/>
        <end position="24"/>
    </location>
</feature>
<evidence type="ECO:0000256" key="1">
    <source>
        <dbReference type="SAM" id="SignalP"/>
    </source>
</evidence>
<organism evidence="2 3">
    <name type="scientific">Oryza meyeriana var. granulata</name>
    <dbReference type="NCBI Taxonomy" id="110450"/>
    <lineage>
        <taxon>Eukaryota</taxon>
        <taxon>Viridiplantae</taxon>
        <taxon>Streptophyta</taxon>
        <taxon>Embryophyta</taxon>
        <taxon>Tracheophyta</taxon>
        <taxon>Spermatophyta</taxon>
        <taxon>Magnoliopsida</taxon>
        <taxon>Liliopsida</taxon>
        <taxon>Poales</taxon>
        <taxon>Poaceae</taxon>
        <taxon>BOP clade</taxon>
        <taxon>Oryzoideae</taxon>
        <taxon>Oryzeae</taxon>
        <taxon>Oryzinae</taxon>
        <taxon>Oryza</taxon>
        <taxon>Oryza meyeriana</taxon>
    </lineage>
</organism>
<reference evidence="2 3" key="1">
    <citation type="submission" date="2019-11" db="EMBL/GenBank/DDBJ databases">
        <title>Whole genome sequence of Oryza granulata.</title>
        <authorList>
            <person name="Li W."/>
        </authorList>
    </citation>
    <scope>NUCLEOTIDE SEQUENCE [LARGE SCALE GENOMIC DNA]</scope>
    <source>
        <strain evidence="3">cv. Menghai</strain>
        <tissue evidence="2">Leaf</tissue>
    </source>
</reference>
<keyword evidence="1" id="KW-0732">Signal</keyword>